<organism evidence="2 3">
    <name type="scientific">Mycolicibacterium sphagni</name>
    <dbReference type="NCBI Taxonomy" id="1786"/>
    <lineage>
        <taxon>Bacteria</taxon>
        <taxon>Bacillati</taxon>
        <taxon>Actinomycetota</taxon>
        <taxon>Actinomycetes</taxon>
        <taxon>Mycobacteriales</taxon>
        <taxon>Mycobacteriaceae</taxon>
        <taxon>Mycolicibacterium</taxon>
    </lineage>
</organism>
<gene>
    <name evidence="2" type="ORF">FEG63_22815</name>
</gene>
<protein>
    <submittedName>
        <fullName evidence="2">DUF417 family protein</fullName>
    </submittedName>
</protein>
<comment type="caution">
    <text evidence="2">The sequence shown here is derived from an EMBL/GenBank/DDBJ whole genome shotgun (WGS) entry which is preliminary data.</text>
</comment>
<dbReference type="Pfam" id="PF04224">
    <property type="entry name" value="DUF417"/>
    <property type="match status" value="1"/>
</dbReference>
<reference evidence="2 3" key="1">
    <citation type="submission" date="2019-05" db="EMBL/GenBank/DDBJ databases">
        <title>Mycolicibacterium sphagni ENV482 genome assembly.</title>
        <authorList>
            <person name="Chen W."/>
            <person name="Faulkner N.W."/>
            <person name="Hyman M.R."/>
        </authorList>
    </citation>
    <scope>NUCLEOTIDE SEQUENCE [LARGE SCALE GENOMIC DNA]</scope>
    <source>
        <strain evidence="2 3">ENV482</strain>
    </source>
</reference>
<dbReference type="PANTHER" id="PTHR40106:SF1">
    <property type="entry name" value="INNER MEMBRANE PROTEIN RCLC"/>
    <property type="match status" value="1"/>
</dbReference>
<feature type="transmembrane region" description="Helical" evidence="1">
    <location>
        <begin position="60"/>
        <end position="87"/>
    </location>
</feature>
<keyword evidence="1" id="KW-0472">Membrane</keyword>
<accession>A0ABX2JZZ3</accession>
<dbReference type="Proteomes" id="UP000708347">
    <property type="component" value="Unassembled WGS sequence"/>
</dbReference>
<dbReference type="PANTHER" id="PTHR40106">
    <property type="entry name" value="INNER MEMBRANE PROTEIN RCLC"/>
    <property type="match status" value="1"/>
</dbReference>
<name>A0ABX2JZZ3_9MYCO</name>
<keyword evidence="1" id="KW-1133">Transmembrane helix</keyword>
<feature type="transmembrane region" description="Helical" evidence="1">
    <location>
        <begin position="22"/>
        <end position="40"/>
    </location>
</feature>
<evidence type="ECO:0000313" key="2">
    <source>
        <dbReference type="EMBL" id="NTY62374.1"/>
    </source>
</evidence>
<dbReference type="EMBL" id="VBSB01000015">
    <property type="protein sequence ID" value="NTY62374.1"/>
    <property type="molecule type" value="Genomic_DNA"/>
</dbReference>
<dbReference type="RefSeq" id="WP_174400087.1">
    <property type="nucleotide sequence ID" value="NZ_VBSB01000015.1"/>
</dbReference>
<proteinExistence type="predicted"/>
<evidence type="ECO:0000256" key="1">
    <source>
        <dbReference type="SAM" id="Phobius"/>
    </source>
</evidence>
<sequence length="174" mass="18315">MSIDHQIEPSPLGTKLTRWGGLVIRYGVVVPILWIGIAKFTTAEAQAIMPLVANQPLMGWIYQILSVQTISNAIGVIEIVAAVLIAGAPVFPRLSAVGSVLAIVLFLSTVSFLFTTPGVVDHTSGTPLLTDTGGFLVKDIALLGAAIWTLGDALQASASRRSRRGVPEEGSLVQ</sequence>
<feature type="transmembrane region" description="Helical" evidence="1">
    <location>
        <begin position="94"/>
        <end position="115"/>
    </location>
</feature>
<dbReference type="InterPro" id="IPR007339">
    <property type="entry name" value="RclC-like"/>
</dbReference>
<keyword evidence="3" id="KW-1185">Reference proteome</keyword>
<evidence type="ECO:0000313" key="3">
    <source>
        <dbReference type="Proteomes" id="UP000708347"/>
    </source>
</evidence>
<keyword evidence="1" id="KW-0812">Transmembrane</keyword>
<feature type="transmembrane region" description="Helical" evidence="1">
    <location>
        <begin position="135"/>
        <end position="154"/>
    </location>
</feature>